<proteinExistence type="predicted"/>
<name>A0ABD1ZSD0_9MARC</name>
<comment type="caution">
    <text evidence="2">The sequence shown here is derived from an EMBL/GenBank/DDBJ whole genome shotgun (WGS) entry which is preliminary data.</text>
</comment>
<evidence type="ECO:0000313" key="2">
    <source>
        <dbReference type="EMBL" id="KAL2653825.1"/>
    </source>
</evidence>
<accession>A0ABD1ZSD0</accession>
<keyword evidence="3" id="KW-1185">Reference proteome</keyword>
<evidence type="ECO:0000256" key="1">
    <source>
        <dbReference type="SAM" id="MobiDB-lite"/>
    </source>
</evidence>
<protein>
    <submittedName>
        <fullName evidence="2">Uncharacterized protein</fullName>
    </submittedName>
</protein>
<feature type="compositionally biased region" description="Basic and acidic residues" evidence="1">
    <location>
        <begin position="38"/>
        <end position="57"/>
    </location>
</feature>
<evidence type="ECO:0000313" key="3">
    <source>
        <dbReference type="Proteomes" id="UP001605036"/>
    </source>
</evidence>
<feature type="compositionally biased region" description="Polar residues" evidence="1">
    <location>
        <begin position="1"/>
        <end position="10"/>
    </location>
</feature>
<organism evidence="2 3">
    <name type="scientific">Riccia fluitans</name>
    <dbReference type="NCBI Taxonomy" id="41844"/>
    <lineage>
        <taxon>Eukaryota</taxon>
        <taxon>Viridiplantae</taxon>
        <taxon>Streptophyta</taxon>
        <taxon>Embryophyta</taxon>
        <taxon>Marchantiophyta</taxon>
        <taxon>Marchantiopsida</taxon>
        <taxon>Marchantiidae</taxon>
        <taxon>Marchantiales</taxon>
        <taxon>Ricciaceae</taxon>
        <taxon>Riccia</taxon>
    </lineage>
</organism>
<dbReference type="EMBL" id="JBHFFA010000001">
    <property type="protein sequence ID" value="KAL2653825.1"/>
    <property type="molecule type" value="Genomic_DNA"/>
</dbReference>
<reference evidence="2 3" key="1">
    <citation type="submission" date="2024-09" db="EMBL/GenBank/DDBJ databases">
        <title>Chromosome-scale assembly of Riccia fluitans.</title>
        <authorList>
            <person name="Paukszto L."/>
            <person name="Sawicki J."/>
            <person name="Karawczyk K."/>
            <person name="Piernik-Szablinska J."/>
            <person name="Szczecinska M."/>
            <person name="Mazdziarz M."/>
        </authorList>
    </citation>
    <scope>NUCLEOTIDE SEQUENCE [LARGE SCALE GENOMIC DNA]</scope>
    <source>
        <strain evidence="2">Rf_01</strain>
        <tissue evidence="2">Aerial parts of the thallus</tissue>
    </source>
</reference>
<dbReference type="Proteomes" id="UP001605036">
    <property type="component" value="Unassembled WGS sequence"/>
</dbReference>
<sequence>MQKQQQQTDPLTEAMVNKRDPLATGELNKITGEIPTYSEERTIKGSDQEGTRVKEPEQAPAPVGEKSSNQEELPTATDASDILVVRRSLFETDSSLE</sequence>
<dbReference type="AlphaFoldDB" id="A0ABD1ZSD0"/>
<gene>
    <name evidence="2" type="ORF">R1flu_021953</name>
</gene>
<feature type="region of interest" description="Disordered" evidence="1">
    <location>
        <begin position="1"/>
        <end position="80"/>
    </location>
</feature>